<sequence length="416" mass="43605">MAQHPRLLSALAALFLVASIFSVADACNPFTLETSIAGRRLGENGAVSGYTRVTAARRRAQAAPCTCVPEDSVCDCSPYRLSEPVVTDLDPDIDLTTGSRFCFTLEVVGCGPNPLPCCTDLAALPLQQVLISVANGCSGRFVDFSLNGEFYPDASVDGPYSKSSQVIFRNLDLDLESAAGTEFCVATTDEAGAGPACSTVPQLCDDPTGNCKYLFRESDSAEVCPTCGTVPPPPPSPVPKILKTHNCRTDTGADQPFVLGPLTRVASSGTSAQAWSTYCVTVSTRDAASPSGCPAAEAASAAGHCCGMTMDKLEFIVAPSCRFKITKLKVNGRPRATSTSHYPQFDAASFKWTALGLTPAQAASTTFCFTAVGSCADLSALALQGRVQASIFDASRSECCPTFSLPDGGRRRARHA</sequence>
<accession>A0A835VRZ2</accession>
<dbReference type="OrthoDB" id="544395at2759"/>
<keyword evidence="1" id="KW-0732">Signal</keyword>
<evidence type="ECO:0000313" key="4">
    <source>
        <dbReference type="Proteomes" id="UP000650467"/>
    </source>
</evidence>
<dbReference type="Proteomes" id="UP000650467">
    <property type="component" value="Unassembled WGS sequence"/>
</dbReference>
<gene>
    <name evidence="3" type="ORF">HXX76_012563</name>
</gene>
<proteinExistence type="predicted"/>
<comment type="caution">
    <text evidence="3">The sequence shown here is derived from an EMBL/GenBank/DDBJ whole genome shotgun (WGS) entry which is preliminary data.</text>
</comment>
<organism evidence="3 4">
    <name type="scientific">Chlamydomonas incerta</name>
    <dbReference type="NCBI Taxonomy" id="51695"/>
    <lineage>
        <taxon>Eukaryota</taxon>
        <taxon>Viridiplantae</taxon>
        <taxon>Chlorophyta</taxon>
        <taxon>core chlorophytes</taxon>
        <taxon>Chlorophyceae</taxon>
        <taxon>CS clade</taxon>
        <taxon>Chlamydomonadales</taxon>
        <taxon>Chlamydomonadaceae</taxon>
        <taxon>Chlamydomonas</taxon>
    </lineage>
</organism>
<dbReference type="Pfam" id="PF12499">
    <property type="entry name" value="DUF3707"/>
    <property type="match status" value="2"/>
</dbReference>
<reference evidence="3" key="1">
    <citation type="journal article" date="2020" name="bioRxiv">
        <title>Comparative genomics of Chlamydomonas.</title>
        <authorList>
            <person name="Craig R.J."/>
            <person name="Hasan A.R."/>
            <person name="Ness R.W."/>
            <person name="Keightley P.D."/>
        </authorList>
    </citation>
    <scope>NUCLEOTIDE SEQUENCE</scope>
    <source>
        <strain evidence="3">SAG 7.73</strain>
    </source>
</reference>
<evidence type="ECO:0000259" key="2">
    <source>
        <dbReference type="Pfam" id="PF12499"/>
    </source>
</evidence>
<name>A0A835VRZ2_CHLIN</name>
<evidence type="ECO:0000313" key="3">
    <source>
        <dbReference type="EMBL" id="KAG2427047.1"/>
    </source>
</evidence>
<feature type="domain" description="Pherophorin" evidence="2">
    <location>
        <begin position="245"/>
        <end position="401"/>
    </location>
</feature>
<protein>
    <recommendedName>
        <fullName evidence="2">Pherophorin domain-containing protein</fullName>
    </recommendedName>
</protein>
<keyword evidence="4" id="KW-1185">Reference proteome</keyword>
<dbReference type="AlphaFoldDB" id="A0A835VRZ2"/>
<feature type="domain" description="Pherophorin" evidence="2">
    <location>
        <begin position="65"/>
        <end position="225"/>
    </location>
</feature>
<feature type="chain" id="PRO_5032560685" description="Pherophorin domain-containing protein" evidence="1">
    <location>
        <begin position="27"/>
        <end position="416"/>
    </location>
</feature>
<dbReference type="EMBL" id="JAEHOC010000043">
    <property type="protein sequence ID" value="KAG2427047.1"/>
    <property type="molecule type" value="Genomic_DNA"/>
</dbReference>
<evidence type="ECO:0000256" key="1">
    <source>
        <dbReference type="SAM" id="SignalP"/>
    </source>
</evidence>
<dbReference type="InterPro" id="IPR024616">
    <property type="entry name" value="Pherophorin"/>
</dbReference>
<feature type="signal peptide" evidence="1">
    <location>
        <begin position="1"/>
        <end position="26"/>
    </location>
</feature>